<name>A0A9D9NCY1_9SPIO</name>
<evidence type="ECO:0000313" key="2">
    <source>
        <dbReference type="EMBL" id="MBO8468813.1"/>
    </source>
</evidence>
<evidence type="ECO:0000256" key="1">
    <source>
        <dbReference type="SAM" id="SignalP"/>
    </source>
</evidence>
<comment type="caution">
    <text evidence="2">The sequence shown here is derived from an EMBL/GenBank/DDBJ whole genome shotgun (WGS) entry which is preliminary data.</text>
</comment>
<feature type="signal peptide" evidence="1">
    <location>
        <begin position="1"/>
        <end position="20"/>
    </location>
</feature>
<reference evidence="2" key="1">
    <citation type="submission" date="2020-10" db="EMBL/GenBank/DDBJ databases">
        <authorList>
            <person name="Gilroy R."/>
        </authorList>
    </citation>
    <scope>NUCLEOTIDE SEQUENCE</scope>
    <source>
        <strain evidence="2">14700</strain>
    </source>
</reference>
<proteinExistence type="predicted"/>
<evidence type="ECO:0000313" key="3">
    <source>
        <dbReference type="Proteomes" id="UP000810292"/>
    </source>
</evidence>
<protein>
    <recommendedName>
        <fullName evidence="4">LPP20 lipoprotein</fullName>
    </recommendedName>
</protein>
<organism evidence="2 3">
    <name type="scientific">Candidatus Ornithospirochaeta stercoravium</name>
    <dbReference type="NCBI Taxonomy" id="2840897"/>
    <lineage>
        <taxon>Bacteria</taxon>
        <taxon>Pseudomonadati</taxon>
        <taxon>Spirochaetota</taxon>
        <taxon>Spirochaetia</taxon>
        <taxon>Spirochaetales</taxon>
        <taxon>Spirochaetaceae</taxon>
        <taxon>Spirochaetaceae incertae sedis</taxon>
        <taxon>Candidatus Ornithospirochaeta</taxon>
    </lineage>
</organism>
<accession>A0A9D9NCY1</accession>
<dbReference type="AlphaFoldDB" id="A0A9D9NCY1"/>
<dbReference type="EMBL" id="JADIMF010000055">
    <property type="protein sequence ID" value="MBO8468813.1"/>
    <property type="molecule type" value="Genomic_DNA"/>
</dbReference>
<dbReference type="PROSITE" id="PS51257">
    <property type="entry name" value="PROKAR_LIPOPROTEIN"/>
    <property type="match status" value="1"/>
</dbReference>
<evidence type="ECO:0008006" key="4">
    <source>
        <dbReference type="Google" id="ProtNLM"/>
    </source>
</evidence>
<dbReference type="Proteomes" id="UP000810292">
    <property type="component" value="Unassembled WGS sequence"/>
</dbReference>
<gene>
    <name evidence="2" type="ORF">IAA72_03400</name>
</gene>
<feature type="chain" id="PRO_5039303627" description="LPP20 lipoprotein" evidence="1">
    <location>
        <begin position="21"/>
        <end position="448"/>
    </location>
</feature>
<reference evidence="2" key="2">
    <citation type="journal article" date="2021" name="PeerJ">
        <title>Extensive microbial diversity within the chicken gut microbiome revealed by metagenomics and culture.</title>
        <authorList>
            <person name="Gilroy R."/>
            <person name="Ravi A."/>
            <person name="Getino M."/>
            <person name="Pursley I."/>
            <person name="Horton D.L."/>
            <person name="Alikhan N.F."/>
            <person name="Baker D."/>
            <person name="Gharbi K."/>
            <person name="Hall N."/>
            <person name="Watson M."/>
            <person name="Adriaenssens E.M."/>
            <person name="Foster-Nyarko E."/>
            <person name="Jarju S."/>
            <person name="Secka A."/>
            <person name="Antonio M."/>
            <person name="Oren A."/>
            <person name="Chaudhuri R.R."/>
            <person name="La Ragione R."/>
            <person name="Hildebrand F."/>
            <person name="Pallen M.J."/>
        </authorList>
    </citation>
    <scope>NUCLEOTIDE SEQUENCE</scope>
    <source>
        <strain evidence="2">14700</strain>
    </source>
</reference>
<sequence length="448" mass="48599">MRKLLIILISLVIVSCSTFTSTEGPEWTREIPVRPGMVVFVSSGTGRDDSAARASAYRSLLDEIGNNLGFGVTSLYYRELLSNDSVDDLSLSVTNTYTAPADKGTIFFAMAEIPAEEYAAKQTEERAEAIERTAAINVNLGNAMEYYKANEDTKALNEILIALDSALSGPLTDSSITPEMLLERATEYLRNLRIEADNEDGVITITMRRAKGLFHPFVINGSIRGTYSMLNGRGDVVEASADALTGDRGKAVFPITNPYTISGSDIIFSAGIDEVLFRSIISKAPEGFLNDFISALEENSVVYHYVKETNGESTVIGVASYGEDGTLIENSEAYAAFASHLLKAGIEAPVVVNAIGDEEEDILSYLHTAYLGAERYMVLRIGVADKEAAPDSIYTRVEMRLSAFYADNTQLFVQDSEAVGKGSDDAESERNAIDEGARRAAGLLLSRI</sequence>
<keyword evidence="1" id="KW-0732">Signal</keyword>